<accession>E1SRI0</accession>
<dbReference type="SUPFAM" id="SSF53955">
    <property type="entry name" value="Lysozyme-like"/>
    <property type="match status" value="1"/>
</dbReference>
<feature type="domain" description="Transglycosylase SLT" evidence="2">
    <location>
        <begin position="25"/>
        <end position="316"/>
    </location>
</feature>
<feature type="signal peptide" evidence="1">
    <location>
        <begin position="1"/>
        <end position="19"/>
    </location>
</feature>
<feature type="chain" id="PRO_5003151801" evidence="1">
    <location>
        <begin position="20"/>
        <end position="324"/>
    </location>
</feature>
<dbReference type="RefSeq" id="WP_013345237.1">
    <property type="nucleotide sequence ID" value="NC_014541.1"/>
</dbReference>
<dbReference type="eggNOG" id="COG2951">
    <property type="taxonomic scope" value="Bacteria"/>
</dbReference>
<dbReference type="Pfam" id="PF13406">
    <property type="entry name" value="SLT_2"/>
    <property type="match status" value="1"/>
</dbReference>
<dbReference type="GO" id="GO:0009253">
    <property type="term" value="P:peptidoglycan catabolic process"/>
    <property type="evidence" value="ECO:0007669"/>
    <property type="project" value="TreeGrafter"/>
</dbReference>
<dbReference type="InterPro" id="IPR011970">
    <property type="entry name" value="MltB_2"/>
</dbReference>
<dbReference type="InterPro" id="IPR023346">
    <property type="entry name" value="Lysozyme-like_dom_sf"/>
</dbReference>
<evidence type="ECO:0000256" key="1">
    <source>
        <dbReference type="SAM" id="SignalP"/>
    </source>
</evidence>
<evidence type="ECO:0000313" key="3">
    <source>
        <dbReference type="EMBL" id="ADN75931.1"/>
    </source>
</evidence>
<dbReference type="GO" id="GO:0008933">
    <property type="term" value="F:peptidoglycan lytic transglycosylase activity"/>
    <property type="evidence" value="ECO:0007669"/>
    <property type="project" value="TreeGrafter"/>
</dbReference>
<dbReference type="FunFam" id="1.10.8.350:FF:000001">
    <property type="entry name" value="Lytic murein transglycosylase B"/>
    <property type="match status" value="1"/>
</dbReference>
<gene>
    <name evidence="3" type="ordered locus">Fbal_1727</name>
</gene>
<dbReference type="Gene3D" id="1.10.8.350">
    <property type="entry name" value="Bacterial muramidase"/>
    <property type="match status" value="1"/>
</dbReference>
<proteinExistence type="predicted"/>
<organism evidence="3 4">
    <name type="scientific">Ferrimonas balearica (strain DSM 9799 / CCM 4581 / KCTC 23876 / PAT)</name>
    <dbReference type="NCBI Taxonomy" id="550540"/>
    <lineage>
        <taxon>Bacteria</taxon>
        <taxon>Pseudomonadati</taxon>
        <taxon>Pseudomonadota</taxon>
        <taxon>Gammaproteobacteria</taxon>
        <taxon>Alteromonadales</taxon>
        <taxon>Ferrimonadaceae</taxon>
        <taxon>Ferrimonas</taxon>
    </lineage>
</organism>
<name>E1SRI0_FERBD</name>
<sequence length="324" mass="36349">MWKRALVAALLSVSASASAVDADGFSQYVSQLKQEAGEKGYAPATIDAAFADIKLFKRAISADRNQPEFKKTLDTYLPQAVPQWKVDKARKLYKEHRELLEEIGKAYGVQPRFIVALWGIETNFGGYTGNYPVLSTTASLAYEGRREDFFKEQFFAAMTILDQGHISADAMRGSWAGAMGQTQFMPTSFLSYAEDYDGDGRKDIWGSLPDVFASAANYLSNVGWQYNQTWARQVKLAQPVDESLQGLKVKKTLAEWQQLGVRRFDGSDLPVRDIEASLVFPDDADGRVYLAYANYDALMRWNRSHYFAVAVGYLSDRIKFPAID</sequence>
<dbReference type="GeneID" id="67181934"/>
<dbReference type="STRING" id="550540.Fbal_1727"/>
<dbReference type="NCBIfam" id="TIGR02283">
    <property type="entry name" value="MltB_2"/>
    <property type="match status" value="1"/>
</dbReference>
<keyword evidence="1" id="KW-0732">Signal</keyword>
<dbReference type="InterPro" id="IPR031304">
    <property type="entry name" value="SLT_2"/>
</dbReference>
<dbReference type="EMBL" id="CP002209">
    <property type="protein sequence ID" value="ADN75931.1"/>
    <property type="molecule type" value="Genomic_DNA"/>
</dbReference>
<dbReference type="InterPro" id="IPR043426">
    <property type="entry name" value="MltB-like"/>
</dbReference>
<dbReference type="OrthoDB" id="9772911at2"/>
<dbReference type="PANTHER" id="PTHR30163">
    <property type="entry name" value="MEMBRANE-BOUND LYTIC MUREIN TRANSGLYCOSYLASE B"/>
    <property type="match status" value="1"/>
</dbReference>
<dbReference type="PANTHER" id="PTHR30163:SF8">
    <property type="entry name" value="LYTIC MUREIN TRANSGLYCOSYLASE"/>
    <property type="match status" value="1"/>
</dbReference>
<dbReference type="Proteomes" id="UP000006683">
    <property type="component" value="Chromosome"/>
</dbReference>
<evidence type="ECO:0000313" key="4">
    <source>
        <dbReference type="Proteomes" id="UP000006683"/>
    </source>
</evidence>
<protein>
    <submittedName>
        <fullName evidence="3">Lytic murein transglycosylase</fullName>
    </submittedName>
</protein>
<keyword evidence="4" id="KW-1185">Reference proteome</keyword>
<reference evidence="3 4" key="1">
    <citation type="journal article" date="2010" name="Stand. Genomic Sci.">
        <title>Complete genome sequence of Ferrimonas balearica type strain (PAT).</title>
        <authorList>
            <person name="Nolan M."/>
            <person name="Sikorski J."/>
            <person name="Davenport K."/>
            <person name="Lucas S."/>
            <person name="Glavina Del Rio T."/>
            <person name="Tice H."/>
            <person name="Cheng J."/>
            <person name="Goodwin L."/>
            <person name="Pitluck S."/>
            <person name="Liolios K."/>
            <person name="Ivanova N."/>
            <person name="Mavromatis K."/>
            <person name="Ovchinnikova G."/>
            <person name="Pati A."/>
            <person name="Chen A."/>
            <person name="Palaniappan K."/>
            <person name="Land M."/>
            <person name="Hauser L."/>
            <person name="Chang Y."/>
            <person name="Jeffries C."/>
            <person name="Tapia R."/>
            <person name="Brettin T."/>
            <person name="Detter J."/>
            <person name="Han C."/>
            <person name="Yasawong M."/>
            <person name="Rohde M."/>
            <person name="Tindall B."/>
            <person name="Goker M."/>
            <person name="Woyke T."/>
            <person name="Bristow J."/>
            <person name="Eisen J."/>
            <person name="Markowitz V."/>
            <person name="Hugenholtz P."/>
            <person name="Kyrpides N."/>
            <person name="Klenk H."/>
            <person name="Lapidus A."/>
        </authorList>
    </citation>
    <scope>NUCLEOTIDE SEQUENCE [LARGE SCALE GENOMIC DNA]</scope>
    <source>
        <strain evidence="4">DSM 9799 / CCM 4581 / KCTC 23876 / PAT</strain>
    </source>
</reference>
<dbReference type="CAZy" id="GH103">
    <property type="family name" value="Glycoside Hydrolase Family 103"/>
</dbReference>
<dbReference type="Gene3D" id="1.10.530.10">
    <property type="match status" value="1"/>
</dbReference>
<dbReference type="AlphaFoldDB" id="E1SRI0"/>
<dbReference type="KEGG" id="fbl:Fbal_1727"/>
<dbReference type="HOGENOM" id="CLU_035402_0_1_6"/>
<dbReference type="CDD" id="cd13399">
    <property type="entry name" value="Slt35-like"/>
    <property type="match status" value="1"/>
</dbReference>
<evidence type="ECO:0000259" key="2">
    <source>
        <dbReference type="Pfam" id="PF13406"/>
    </source>
</evidence>